<reference evidence="2 3" key="1">
    <citation type="journal article" date="2019" name="Sci. Rep.">
        <title>Comparative genomics of chytrid fungi reveal insights into the obligate biotrophic and pathogenic lifestyle of Synchytrium endobioticum.</title>
        <authorList>
            <person name="van de Vossenberg B.T.L.H."/>
            <person name="Warris S."/>
            <person name="Nguyen H.D.T."/>
            <person name="van Gent-Pelzer M.P.E."/>
            <person name="Joly D.L."/>
            <person name="van de Geest H.C."/>
            <person name="Bonants P.J.M."/>
            <person name="Smith D.S."/>
            <person name="Levesque C.A."/>
            <person name="van der Lee T.A.J."/>
        </authorList>
    </citation>
    <scope>NUCLEOTIDE SEQUENCE [LARGE SCALE GENOMIC DNA]</scope>
    <source>
        <strain evidence="2 3">CBS 675.73</strain>
    </source>
</reference>
<dbReference type="GO" id="GO:0005737">
    <property type="term" value="C:cytoplasm"/>
    <property type="evidence" value="ECO:0007669"/>
    <property type="project" value="TreeGrafter"/>
</dbReference>
<dbReference type="EMBL" id="QEAP01000160">
    <property type="protein sequence ID" value="TPX73864.1"/>
    <property type="molecule type" value="Genomic_DNA"/>
</dbReference>
<keyword evidence="3" id="KW-1185">Reference proteome</keyword>
<dbReference type="PANTHER" id="PTHR31811">
    <property type="entry name" value="TRNA A64-2'-O-RIBOSYLPHOSPHATE TRANSFERASE"/>
    <property type="match status" value="1"/>
</dbReference>
<protein>
    <recommendedName>
        <fullName evidence="1">Rit1 N-terminal domain-containing protein</fullName>
    </recommendedName>
</protein>
<dbReference type="OrthoDB" id="45256at2759"/>
<dbReference type="Proteomes" id="UP000320333">
    <property type="component" value="Unassembled WGS sequence"/>
</dbReference>
<evidence type="ECO:0000313" key="3">
    <source>
        <dbReference type="Proteomes" id="UP000320333"/>
    </source>
</evidence>
<dbReference type="PANTHER" id="PTHR31811:SF0">
    <property type="entry name" value="TRNA A64-2'-O-RIBOSYLPHOSPHATE TRANSFERASE"/>
    <property type="match status" value="1"/>
</dbReference>
<sequence>MGSSFAVFASTNFGPLPATIRLSEDARAARIGAASMNAGQMEDAIRKDAKNLLNRLKSIKYDSEFVAHIGDRFPHLKLVPNERCGLWYVHPSRRSQGCSVYFKSTDGHFGKWNLSMKRLNLHLLPIIAKDAGCIIVDSTRSGKRFPDSLSKTIPIWCCVINNALAIYRATNSNKSQILESLPWDVQFHSLASLVSKTEHDQIASQILKWANALLSSVDMATYSEMITKPLRPIWIAPDTRYFVNLIEDPSSNSVKRPLFEELDYFPVYCVNASESSGNMVDSMGVKDFCYVQGAGDDHELWGQGLSPQIFWENEERLLCPQVSCNTECMVVLRAILSARRQNDDDVLVPNELSDPSHETLFNWIGNTNIAIGGRRAGKPPLCWTNFDVVINCGAIEYAEMVSAVPDVSNDYLYLPIPEGKRGQRALYDAIPVALDWIQSISLRKFPASLPKILIHCMQGVG</sequence>
<dbReference type="PIRSF" id="PIRSF007747">
    <property type="entry name" value="Ribosyl_Ptfrase"/>
    <property type="match status" value="1"/>
</dbReference>
<evidence type="ECO:0000259" key="1">
    <source>
        <dbReference type="Pfam" id="PF17184"/>
    </source>
</evidence>
<name>A0A507FCD0_9FUNG</name>
<gene>
    <name evidence="2" type="ORF">CcCBS67573_g04864</name>
</gene>
<dbReference type="Pfam" id="PF17184">
    <property type="entry name" value="Rit1_C"/>
    <property type="match status" value="1"/>
</dbReference>
<evidence type="ECO:0000313" key="2">
    <source>
        <dbReference type="EMBL" id="TPX73864.1"/>
    </source>
</evidence>
<proteinExistence type="predicted"/>
<accession>A0A507FCD0</accession>
<dbReference type="STRING" id="246404.A0A507FCD0"/>
<dbReference type="InterPro" id="IPR033449">
    <property type="entry name" value="Rit1_N"/>
</dbReference>
<dbReference type="InterPro" id="IPR007306">
    <property type="entry name" value="Rit1"/>
</dbReference>
<feature type="domain" description="Rit1 N-terminal" evidence="1">
    <location>
        <begin position="45"/>
        <end position="319"/>
    </location>
</feature>
<comment type="caution">
    <text evidence="2">The sequence shown here is derived from an EMBL/GenBank/DDBJ whole genome shotgun (WGS) entry which is preliminary data.</text>
</comment>
<organism evidence="2 3">
    <name type="scientific">Chytriomyces confervae</name>
    <dbReference type="NCBI Taxonomy" id="246404"/>
    <lineage>
        <taxon>Eukaryota</taxon>
        <taxon>Fungi</taxon>
        <taxon>Fungi incertae sedis</taxon>
        <taxon>Chytridiomycota</taxon>
        <taxon>Chytridiomycota incertae sedis</taxon>
        <taxon>Chytridiomycetes</taxon>
        <taxon>Chytridiales</taxon>
        <taxon>Chytriomycetaceae</taxon>
        <taxon>Chytriomyces</taxon>
    </lineage>
</organism>
<dbReference type="GO" id="GO:0043399">
    <property type="term" value="F:tRNA adenosine(64)-2'-O-ribosylphosphate transferase activity"/>
    <property type="evidence" value="ECO:0007669"/>
    <property type="project" value="InterPro"/>
</dbReference>
<dbReference type="AlphaFoldDB" id="A0A507FCD0"/>
<dbReference type="GO" id="GO:0019988">
    <property type="term" value="P:charged-tRNA amino acid modification"/>
    <property type="evidence" value="ECO:0007669"/>
    <property type="project" value="InterPro"/>
</dbReference>